<accession>A0ACC0MK27</accession>
<dbReference type="EMBL" id="CM046395">
    <property type="protein sequence ID" value="KAI8541244.1"/>
    <property type="molecule type" value="Genomic_DNA"/>
</dbReference>
<name>A0ACC0MK27_RHOML</name>
<keyword evidence="2" id="KW-1185">Reference proteome</keyword>
<evidence type="ECO:0000313" key="2">
    <source>
        <dbReference type="Proteomes" id="UP001062846"/>
    </source>
</evidence>
<gene>
    <name evidence="1" type="ORF">RHMOL_Rhmol08G0046600</name>
</gene>
<reference evidence="1" key="1">
    <citation type="submission" date="2022-02" db="EMBL/GenBank/DDBJ databases">
        <title>Plant Genome Project.</title>
        <authorList>
            <person name="Zhang R.-G."/>
        </authorList>
    </citation>
    <scope>NUCLEOTIDE SEQUENCE</scope>
    <source>
        <strain evidence="1">AT1</strain>
    </source>
</reference>
<dbReference type="Proteomes" id="UP001062846">
    <property type="component" value="Chromosome 8"/>
</dbReference>
<comment type="caution">
    <text evidence="1">The sequence shown here is derived from an EMBL/GenBank/DDBJ whole genome shotgun (WGS) entry which is preliminary data.</text>
</comment>
<protein>
    <submittedName>
        <fullName evidence="1">Uncharacterized protein</fullName>
    </submittedName>
</protein>
<sequence length="337" mass="39109">MVIVPLALPYVGWVHCYFLREWGERKKKSSDWSQNPLSQFLSTSLSWLWPLPLSFVAVTNALWLSLVFYLHMGKWGCEKGEDKSDRDEFLKLCKRIEYTIRAWYLLQFEDLMHMYSLFDPIHGAEKLEQQNYTPEEIDVLEQNFLTYIFQIMDKSNFKMTTDEEINLAASAQYLLTLPIKVDESKIDKKLLQKYFMKHPHENLPAFADKPEKKNPSLTPMDWVKFLVSAIIGLVKEVIISFFILMEQGKATRQDLDKRCEELIKQEFGVTCNFDVDDAVQKLEKLGIVTQDANGRYDCSDLKSANDIIGTTTEEVVLKARQGAVTPRHAMQTSDCFM</sequence>
<evidence type="ECO:0000313" key="1">
    <source>
        <dbReference type="EMBL" id="KAI8541244.1"/>
    </source>
</evidence>
<organism evidence="1 2">
    <name type="scientific">Rhododendron molle</name>
    <name type="common">Chinese azalea</name>
    <name type="synonym">Azalea mollis</name>
    <dbReference type="NCBI Taxonomy" id="49168"/>
    <lineage>
        <taxon>Eukaryota</taxon>
        <taxon>Viridiplantae</taxon>
        <taxon>Streptophyta</taxon>
        <taxon>Embryophyta</taxon>
        <taxon>Tracheophyta</taxon>
        <taxon>Spermatophyta</taxon>
        <taxon>Magnoliopsida</taxon>
        <taxon>eudicotyledons</taxon>
        <taxon>Gunneridae</taxon>
        <taxon>Pentapetalae</taxon>
        <taxon>asterids</taxon>
        <taxon>Ericales</taxon>
        <taxon>Ericaceae</taxon>
        <taxon>Ericoideae</taxon>
        <taxon>Rhodoreae</taxon>
        <taxon>Rhododendron</taxon>
    </lineage>
</organism>
<proteinExistence type="predicted"/>